<name>A0AAN4ZC06_9BILA</name>
<feature type="compositionally biased region" description="Polar residues" evidence="1">
    <location>
        <begin position="53"/>
        <end position="71"/>
    </location>
</feature>
<dbReference type="AlphaFoldDB" id="A0AAN4ZC06"/>
<gene>
    <name evidence="2" type="ORF">PMAYCL1PPCAC_06491</name>
</gene>
<sequence length="112" mass="12261">RMIAVNNLYGTIWNYVEKLKQYTYPDTQKTQPSGIPPAVAVPSSSSAPSPGSQQYQTVPPSPGSQQYQTVPETKDDGVKKAQAARPPPPEDDGQYINCAEMSPEELKKHLSK</sequence>
<protein>
    <submittedName>
        <fullName evidence="2">Uncharacterized protein</fullName>
    </submittedName>
</protein>
<reference evidence="3" key="1">
    <citation type="submission" date="2022-10" db="EMBL/GenBank/DDBJ databases">
        <title>Genome assembly of Pristionchus species.</title>
        <authorList>
            <person name="Yoshida K."/>
            <person name="Sommer R.J."/>
        </authorList>
    </citation>
    <scope>NUCLEOTIDE SEQUENCE [LARGE SCALE GENOMIC DNA]</scope>
    <source>
        <strain evidence="3">RS5460</strain>
    </source>
</reference>
<dbReference type="Proteomes" id="UP001328107">
    <property type="component" value="Unassembled WGS sequence"/>
</dbReference>
<keyword evidence="3" id="KW-1185">Reference proteome</keyword>
<feature type="non-terminal residue" evidence="2">
    <location>
        <position position="1"/>
    </location>
</feature>
<feature type="compositionally biased region" description="Low complexity" evidence="1">
    <location>
        <begin position="32"/>
        <end position="52"/>
    </location>
</feature>
<proteinExistence type="predicted"/>
<organism evidence="2 3">
    <name type="scientific">Pristionchus mayeri</name>
    <dbReference type="NCBI Taxonomy" id="1317129"/>
    <lineage>
        <taxon>Eukaryota</taxon>
        <taxon>Metazoa</taxon>
        <taxon>Ecdysozoa</taxon>
        <taxon>Nematoda</taxon>
        <taxon>Chromadorea</taxon>
        <taxon>Rhabditida</taxon>
        <taxon>Rhabditina</taxon>
        <taxon>Diplogasteromorpha</taxon>
        <taxon>Diplogasteroidea</taxon>
        <taxon>Neodiplogasteridae</taxon>
        <taxon>Pristionchus</taxon>
    </lineage>
</organism>
<dbReference type="EMBL" id="BTRK01000002">
    <property type="protein sequence ID" value="GMR36296.1"/>
    <property type="molecule type" value="Genomic_DNA"/>
</dbReference>
<accession>A0AAN4ZC06</accession>
<evidence type="ECO:0000313" key="2">
    <source>
        <dbReference type="EMBL" id="GMR36296.1"/>
    </source>
</evidence>
<feature type="region of interest" description="Disordered" evidence="1">
    <location>
        <begin position="26"/>
        <end position="112"/>
    </location>
</feature>
<comment type="caution">
    <text evidence="2">The sequence shown here is derived from an EMBL/GenBank/DDBJ whole genome shotgun (WGS) entry which is preliminary data.</text>
</comment>
<evidence type="ECO:0000256" key="1">
    <source>
        <dbReference type="SAM" id="MobiDB-lite"/>
    </source>
</evidence>
<evidence type="ECO:0000313" key="3">
    <source>
        <dbReference type="Proteomes" id="UP001328107"/>
    </source>
</evidence>